<accession>A0AAV6Z8L5</accession>
<keyword evidence="1" id="KW-1133">Transmembrane helix</keyword>
<reference evidence="2" key="1">
    <citation type="thesis" date="2020" institute="ProQuest LLC" country="789 East Eisenhower Parkway, Ann Arbor, MI, USA">
        <title>Comparative Genomics and Chromosome Evolution.</title>
        <authorList>
            <person name="Mudd A.B."/>
        </authorList>
    </citation>
    <scope>NUCLEOTIDE SEQUENCE</scope>
    <source>
        <strain evidence="2">237g6f4</strain>
        <tissue evidence="2">Blood</tissue>
    </source>
</reference>
<dbReference type="AlphaFoldDB" id="A0AAV6Z8L5"/>
<evidence type="ECO:0000313" key="3">
    <source>
        <dbReference type="Proteomes" id="UP000824782"/>
    </source>
</evidence>
<protein>
    <submittedName>
        <fullName evidence="2">Uncharacterized protein</fullName>
    </submittedName>
</protein>
<evidence type="ECO:0000313" key="2">
    <source>
        <dbReference type="EMBL" id="KAG8545512.1"/>
    </source>
</evidence>
<keyword evidence="1" id="KW-0812">Transmembrane</keyword>
<sequence length="99" mass="11774">MYENIIKPIQIWYPLNRTDPKNKVDMSFGALSERRNIQAHKKMAQMPFFTIFIAFGIFFLLLSTWHGIFNTIIMKCNLLRRKQAVTQLFTCKNKKVIDF</sequence>
<keyword evidence="1" id="KW-0472">Membrane</keyword>
<dbReference type="Proteomes" id="UP000824782">
    <property type="component" value="Unassembled WGS sequence"/>
</dbReference>
<evidence type="ECO:0000256" key="1">
    <source>
        <dbReference type="SAM" id="Phobius"/>
    </source>
</evidence>
<feature type="transmembrane region" description="Helical" evidence="1">
    <location>
        <begin position="48"/>
        <end position="73"/>
    </location>
</feature>
<comment type="caution">
    <text evidence="2">The sequence shown here is derived from an EMBL/GenBank/DDBJ whole genome shotgun (WGS) entry which is preliminary data.</text>
</comment>
<proteinExistence type="predicted"/>
<gene>
    <name evidence="2" type="ORF">GDO81_020734</name>
</gene>
<dbReference type="EMBL" id="WNYA01001571">
    <property type="protein sequence ID" value="KAG8545512.1"/>
    <property type="molecule type" value="Genomic_DNA"/>
</dbReference>
<organism evidence="2 3">
    <name type="scientific">Engystomops pustulosus</name>
    <name type="common">Tungara frog</name>
    <name type="synonym">Physalaemus pustulosus</name>
    <dbReference type="NCBI Taxonomy" id="76066"/>
    <lineage>
        <taxon>Eukaryota</taxon>
        <taxon>Metazoa</taxon>
        <taxon>Chordata</taxon>
        <taxon>Craniata</taxon>
        <taxon>Vertebrata</taxon>
        <taxon>Euteleostomi</taxon>
        <taxon>Amphibia</taxon>
        <taxon>Batrachia</taxon>
        <taxon>Anura</taxon>
        <taxon>Neobatrachia</taxon>
        <taxon>Hyloidea</taxon>
        <taxon>Leptodactylidae</taxon>
        <taxon>Leiuperinae</taxon>
        <taxon>Engystomops</taxon>
    </lineage>
</organism>
<keyword evidence="3" id="KW-1185">Reference proteome</keyword>
<name>A0AAV6Z8L5_ENGPU</name>